<keyword evidence="1" id="KW-0539">Nucleus</keyword>
<sequence length="927" mass="108351">MSDEKDCKRFGDEWYDKIVVKKSNTLSDMIESLCNEITSSDIEERINSLDKILSVIKKFDKTYLTESEVGLLLEFFISKINDFALEQSRAVEGTHYILHTFDNIPKNCEKEIFQCIFKDADVQSWKQDDRSYLFDIFYFIMKTEENIKNLKMMESDVVLAFITASQGEKDPRILMKVFKLFLHIVENFSLNRFVEEMFDIVCCYYPVDYTPPENDTIKISKEMLTSSCEKCLISTKAFVPYFHSFLQDRLTESDEDNPIEGKLYDCIFLKKALTSFGIPASVSYLKDYFYIFRSIILNPTLKKCQNCIPIELRDVTHYIIEGLMKEKERGEKVINIITNELLENVEPFIVQAEMGLCARAIDFVFSIFEITKDDKIKNKVIYWIGILLEGKTLQHKDNHKEIINDSLPFIGKFLSLSSTFGIEIDTLYQQLKNLEKEYGEAIFEEECGIEEILLKKCCEKNYIIFFNHGIKNIIEKEYDNKHKFFNMCHEISKKYPDFIINELLKCEKKFITNCNVFSLYISCLSSENIWRQFESFIIMNIEVNGFNEKISNIIIYWSKILDENILVKFLECILNQYDVLAKRNNVHHSKVIAEIGACLSENKHDFITDIFFKKLENDIINIKDFKNLLYIIFPLLIQSKKLSIEHIEKLISTSITEKEKIYLYGAYISHSSDTKSLYLFPKDMIQNIDARIYLTKILSIKNHPEYLNYINNIFIDINKGIINESDSEKIENLFNFEGLYNDPRLCNYTKTILWRQRYFCKFVEIFMEYYLFAETFSLYFTLLQPMLSFATTIPIKMNNELLHLLPVIVDALVQVNVIKTETDQHALMSLLNGLNQLLPMAPFKDVPQKSLDNIIIKLLDFIQDTSIPAISLQSLIVLETLTKVAPPNRISIFYNKVINALAVASKCSKRAIRIAAAKVRNEWEVLI</sequence>
<dbReference type="GO" id="GO:0051604">
    <property type="term" value="P:protein maturation"/>
    <property type="evidence" value="ECO:0007669"/>
    <property type="project" value="UniProtKB-UniRule"/>
</dbReference>
<dbReference type="GO" id="GO:0016226">
    <property type="term" value="P:iron-sulfur cluster assembly"/>
    <property type="evidence" value="ECO:0007669"/>
    <property type="project" value="UniProtKB-UniRule"/>
</dbReference>
<comment type="function">
    <text evidence="1">Key component of the cytosolic iron-sulfur protein assembly (CIA) complex, a multiprotein complex that mediates the incorporation of iron-sulfur cluster into apoproteins specifically involved in DNA metabolism and genomic integrity. In the CIA complex, MMS19 acts as an adapter between early-acting CIA components and a subset of cellular target iron-sulfur proteins.</text>
</comment>
<dbReference type="GO" id="GO:0005819">
    <property type="term" value="C:spindle"/>
    <property type="evidence" value="ECO:0007669"/>
    <property type="project" value="UniProtKB-SubCell"/>
</dbReference>
<evidence type="ECO:0000313" key="3">
    <source>
        <dbReference type="Proteomes" id="UP000038045"/>
    </source>
</evidence>
<keyword evidence="3" id="KW-1185">Reference proteome</keyword>
<reference evidence="4" key="1">
    <citation type="submission" date="2017-02" db="UniProtKB">
        <authorList>
            <consortium name="WormBaseParasite"/>
        </authorList>
    </citation>
    <scope>IDENTIFICATION</scope>
</reference>
<dbReference type="PANTHER" id="PTHR12891">
    <property type="entry name" value="DNA REPAIR/TRANSCRIPTION PROTEIN MET18/MMS19"/>
    <property type="match status" value="1"/>
</dbReference>
<keyword evidence="1" id="KW-0963">Cytoplasm</keyword>
<feature type="domain" description="MMS19 N-terminal" evidence="2">
    <location>
        <begin position="30"/>
        <end position="255"/>
    </location>
</feature>
<dbReference type="GO" id="GO:0097361">
    <property type="term" value="C:cytosolic [4Fe-4S] assembly targeting complex"/>
    <property type="evidence" value="ECO:0007669"/>
    <property type="project" value="UniProtKB-UniRule"/>
</dbReference>
<keyword evidence="1" id="KW-0206">Cytoskeleton</keyword>
<dbReference type="AlphaFoldDB" id="A0A0N4ZQQ7"/>
<comment type="similarity">
    <text evidence="1">Belongs to the MET18/MMS19 family.</text>
</comment>
<dbReference type="Proteomes" id="UP000038045">
    <property type="component" value="Unplaced"/>
</dbReference>
<evidence type="ECO:0000313" key="4">
    <source>
        <dbReference type="WBParaSite" id="PTRK_0001084800.1"/>
    </source>
</evidence>
<protein>
    <recommendedName>
        <fullName evidence="1">MMS19 nucleotide excision repair protein</fullName>
    </recommendedName>
</protein>
<dbReference type="InterPro" id="IPR029240">
    <property type="entry name" value="MMS19_N"/>
</dbReference>
<comment type="subunit">
    <text evidence="1">Component of the CIA complex.</text>
</comment>
<evidence type="ECO:0000259" key="2">
    <source>
        <dbReference type="Pfam" id="PF14500"/>
    </source>
</evidence>
<dbReference type="Pfam" id="PF14500">
    <property type="entry name" value="MMS19_N"/>
    <property type="match status" value="1"/>
</dbReference>
<keyword evidence="1" id="KW-0234">DNA repair</keyword>
<keyword evidence="1" id="KW-0227">DNA damage</keyword>
<proteinExistence type="inferred from homology"/>
<name>A0A0N4ZQQ7_PARTI</name>
<dbReference type="InterPro" id="IPR039920">
    <property type="entry name" value="MMS19"/>
</dbReference>
<dbReference type="GO" id="GO:0006281">
    <property type="term" value="P:DNA repair"/>
    <property type="evidence" value="ECO:0007669"/>
    <property type="project" value="UniProtKB-UniRule"/>
</dbReference>
<dbReference type="PANTHER" id="PTHR12891:SF0">
    <property type="entry name" value="MMS19 NUCLEOTIDE EXCISION REPAIR PROTEIN HOMOLOG"/>
    <property type="match status" value="1"/>
</dbReference>
<comment type="subcellular location">
    <subcellularLocation>
        <location evidence="1">Cytoplasm</location>
        <location evidence="1">Cytoskeleton</location>
        <location evidence="1">Spindle</location>
    </subcellularLocation>
    <subcellularLocation>
        <location evidence="1">Nucleus</location>
    </subcellularLocation>
</comment>
<accession>A0A0N4ZQQ7</accession>
<dbReference type="STRING" id="131310.A0A0N4ZQQ7"/>
<evidence type="ECO:0000256" key="1">
    <source>
        <dbReference type="RuleBase" id="RU367072"/>
    </source>
</evidence>
<dbReference type="WBParaSite" id="PTRK_0001084800.1">
    <property type="protein sequence ID" value="PTRK_0001084800.1"/>
    <property type="gene ID" value="PTRK_0001084800"/>
</dbReference>
<dbReference type="GO" id="GO:0005634">
    <property type="term" value="C:nucleus"/>
    <property type="evidence" value="ECO:0007669"/>
    <property type="project" value="UniProtKB-SubCell"/>
</dbReference>
<organism evidence="3 4">
    <name type="scientific">Parastrongyloides trichosuri</name>
    <name type="common">Possum-specific nematode worm</name>
    <dbReference type="NCBI Taxonomy" id="131310"/>
    <lineage>
        <taxon>Eukaryota</taxon>
        <taxon>Metazoa</taxon>
        <taxon>Ecdysozoa</taxon>
        <taxon>Nematoda</taxon>
        <taxon>Chromadorea</taxon>
        <taxon>Rhabditida</taxon>
        <taxon>Tylenchina</taxon>
        <taxon>Panagrolaimomorpha</taxon>
        <taxon>Strongyloidoidea</taxon>
        <taxon>Strongyloididae</taxon>
        <taxon>Parastrongyloides</taxon>
    </lineage>
</organism>